<dbReference type="PANTHER" id="PTHR39192">
    <property type="entry name" value="IRON UPTAKE SYSTEM COMPONENT EFEO"/>
    <property type="match status" value="1"/>
</dbReference>
<feature type="region of interest" description="Disordered" evidence="4">
    <location>
        <begin position="58"/>
        <end position="80"/>
    </location>
</feature>
<dbReference type="Pfam" id="PF09375">
    <property type="entry name" value="Peptidase_M75"/>
    <property type="match status" value="1"/>
</dbReference>
<dbReference type="InterPro" id="IPR034981">
    <property type="entry name" value="Imelysin-like_EfeO/Algp7"/>
</dbReference>
<evidence type="ECO:0000259" key="6">
    <source>
        <dbReference type="Pfam" id="PF09375"/>
    </source>
</evidence>
<comment type="caution">
    <text evidence="7">The sequence shown here is derived from an EMBL/GenBank/DDBJ whole genome shotgun (WGS) entry which is preliminary data.</text>
</comment>
<name>A0ABX0ZL22_9ACTN</name>
<gene>
    <name evidence="7" type="ORF">HCN08_10040</name>
</gene>
<dbReference type="InterPro" id="IPR038352">
    <property type="entry name" value="Imelysin_sf"/>
</dbReference>
<evidence type="ECO:0000256" key="2">
    <source>
        <dbReference type="ARBA" id="ARBA00005989"/>
    </source>
</evidence>
<feature type="domain" description="Imelysin-like" evidence="6">
    <location>
        <begin position="192"/>
        <end position="412"/>
    </location>
</feature>
<dbReference type="CDD" id="cd14656">
    <property type="entry name" value="Imelysin-like_EfeO"/>
    <property type="match status" value="1"/>
</dbReference>
<keyword evidence="5" id="KW-0472">Membrane</keyword>
<dbReference type="Gene3D" id="1.20.1420.20">
    <property type="entry name" value="M75 peptidase, HXXE motif"/>
    <property type="match status" value="1"/>
</dbReference>
<dbReference type="PANTHER" id="PTHR39192:SF1">
    <property type="entry name" value="IRON UPTAKE SYSTEM COMPONENT EFEO"/>
    <property type="match status" value="1"/>
</dbReference>
<evidence type="ECO:0000256" key="3">
    <source>
        <dbReference type="ARBA" id="ARBA00022729"/>
    </source>
</evidence>
<evidence type="ECO:0000256" key="5">
    <source>
        <dbReference type="SAM" id="Phobius"/>
    </source>
</evidence>
<comment type="similarity">
    <text evidence="2">Belongs to the EfeM/EfeO family.</text>
</comment>
<keyword evidence="3" id="KW-0732">Signal</keyword>
<dbReference type="EMBL" id="JAATEJ010000006">
    <property type="protein sequence ID" value="NJP43740.1"/>
    <property type="molecule type" value="Genomic_DNA"/>
</dbReference>
<comment type="subcellular location">
    <subcellularLocation>
        <location evidence="1">Cell envelope</location>
    </subcellularLocation>
</comment>
<keyword evidence="8" id="KW-1185">Reference proteome</keyword>
<keyword evidence="5" id="KW-0812">Transmembrane</keyword>
<sequence>MHGNWRSGVSAEPDGIEPPQPPPSPSGPRVRFSRRWQAGAAAVAVAAAVTATVLVAGSGGSSRHGAASAAGTPDDGLPHTAIEVSTGTCGRGWTKPRPGRQVFDLHNISATASEVYLDDPRTGKIYGEVDGLAPGTSRPLTVDLGSGSYAFKCLENDADAVTGPTVVVAGDVPQGPAAAPVNQHDLIPPTLAYQKWVGQRIGDLAAGTAKLKADIDHGDLAAARTDWLTAHLVYERMGAAYDTFGDADGAINGTAARTPGAVDDPGFTGFHRIEYGLWHGQSAAALRAPAAALDAAVRELQGGWSQQRMDPAAMGLRAHEIIENAEQFELTARTDYGSGTNLATASANIDGTRAILVQLRSLLVPRYPDVAALDAALDRAQADLAAQHHGAAWTPVDKLTQAQRERINADFGDLLERLAPVATIFEVRRTA</sequence>
<evidence type="ECO:0000313" key="7">
    <source>
        <dbReference type="EMBL" id="NJP43740.1"/>
    </source>
</evidence>
<keyword evidence="5" id="KW-1133">Transmembrane helix</keyword>
<evidence type="ECO:0000256" key="1">
    <source>
        <dbReference type="ARBA" id="ARBA00004196"/>
    </source>
</evidence>
<dbReference type="InterPro" id="IPR050894">
    <property type="entry name" value="EfeM/EfeO_iron_uptake"/>
</dbReference>
<dbReference type="InterPro" id="IPR018976">
    <property type="entry name" value="Imelysin-like"/>
</dbReference>
<protein>
    <submittedName>
        <fullName evidence="7">EfeM/EfeO family lipoprotein</fullName>
    </submittedName>
</protein>
<reference evidence="7 8" key="1">
    <citation type="submission" date="2020-03" db="EMBL/GenBank/DDBJ databases">
        <title>WGS of actinomycetes isolated from Thailand.</title>
        <authorList>
            <person name="Thawai C."/>
        </authorList>
    </citation>
    <scope>NUCLEOTIDE SEQUENCE [LARGE SCALE GENOMIC DNA]</scope>
    <source>
        <strain evidence="7 8">PRB2-1</strain>
    </source>
</reference>
<feature type="region of interest" description="Disordered" evidence="4">
    <location>
        <begin position="1"/>
        <end position="31"/>
    </location>
</feature>
<proteinExistence type="inferred from homology"/>
<dbReference type="Proteomes" id="UP000734511">
    <property type="component" value="Unassembled WGS sequence"/>
</dbReference>
<accession>A0ABX0ZL22</accession>
<feature type="transmembrane region" description="Helical" evidence="5">
    <location>
        <begin position="38"/>
        <end position="57"/>
    </location>
</feature>
<keyword evidence="7" id="KW-0449">Lipoprotein</keyword>
<evidence type="ECO:0000313" key="8">
    <source>
        <dbReference type="Proteomes" id="UP000734511"/>
    </source>
</evidence>
<evidence type="ECO:0000256" key="4">
    <source>
        <dbReference type="SAM" id="MobiDB-lite"/>
    </source>
</evidence>
<feature type="compositionally biased region" description="Pro residues" evidence="4">
    <location>
        <begin position="16"/>
        <end position="26"/>
    </location>
</feature>
<organism evidence="7 8">
    <name type="scientific">Actinacidiphila epipremni</name>
    <dbReference type="NCBI Taxonomy" id="2053013"/>
    <lineage>
        <taxon>Bacteria</taxon>
        <taxon>Bacillati</taxon>
        <taxon>Actinomycetota</taxon>
        <taxon>Actinomycetes</taxon>
        <taxon>Kitasatosporales</taxon>
        <taxon>Streptomycetaceae</taxon>
        <taxon>Actinacidiphila</taxon>
    </lineage>
</organism>